<dbReference type="OrthoDB" id="3692311at2759"/>
<dbReference type="AlphaFoldDB" id="A0A4S2MJG4"/>
<evidence type="ECO:0000256" key="1">
    <source>
        <dbReference type="SAM" id="Phobius"/>
    </source>
</evidence>
<evidence type="ECO:0000313" key="3">
    <source>
        <dbReference type="Proteomes" id="UP000298138"/>
    </source>
</evidence>
<feature type="transmembrane region" description="Helical" evidence="1">
    <location>
        <begin position="206"/>
        <end position="225"/>
    </location>
</feature>
<feature type="transmembrane region" description="Helical" evidence="1">
    <location>
        <begin position="105"/>
        <end position="129"/>
    </location>
</feature>
<keyword evidence="1" id="KW-1133">Transmembrane helix</keyword>
<evidence type="ECO:0000313" key="2">
    <source>
        <dbReference type="EMBL" id="TGZ77096.1"/>
    </source>
</evidence>
<name>A0A4S2MJG4_9PEZI</name>
<dbReference type="EMBL" id="ML220159">
    <property type="protein sequence ID" value="TGZ77096.1"/>
    <property type="molecule type" value="Genomic_DNA"/>
</dbReference>
<proteinExistence type="predicted"/>
<dbReference type="Proteomes" id="UP000298138">
    <property type="component" value="Unassembled WGS sequence"/>
</dbReference>
<feature type="transmembrane region" description="Helical" evidence="1">
    <location>
        <begin position="615"/>
        <end position="641"/>
    </location>
</feature>
<organism evidence="2 3">
    <name type="scientific">Ascodesmis nigricans</name>
    <dbReference type="NCBI Taxonomy" id="341454"/>
    <lineage>
        <taxon>Eukaryota</taxon>
        <taxon>Fungi</taxon>
        <taxon>Dikarya</taxon>
        <taxon>Ascomycota</taxon>
        <taxon>Pezizomycotina</taxon>
        <taxon>Pezizomycetes</taxon>
        <taxon>Pezizales</taxon>
        <taxon>Ascodesmidaceae</taxon>
        <taxon>Ascodesmis</taxon>
    </lineage>
</organism>
<protein>
    <submittedName>
        <fullName evidence="2">Uncharacterized protein</fullName>
    </submittedName>
</protein>
<dbReference type="STRING" id="341454.A0A4S2MJG4"/>
<feature type="transmembrane region" description="Helical" evidence="1">
    <location>
        <begin position="141"/>
        <end position="160"/>
    </location>
</feature>
<keyword evidence="1" id="KW-0472">Membrane</keyword>
<accession>A0A4S2MJG4</accession>
<dbReference type="InParanoid" id="A0A4S2MJG4"/>
<sequence>MDSSSSTPPTRSSSRRWDLPHLMVPRLGGYAHIQETGQDEEDITLQASTSTRPHSIPRKPLPNASVETLVVHGSSMNGTTEVGSITGDYDDLGPVEELHRDSMPYLVFSVIAALIPPAFLVLAIITVVLDGKPLSNWGEKVQKALLLVPTVYPILFAGLTSKSLRSYAVDLAARGTTLGTLEQFLGSGTFGGTIVTAFVLRLANVTTLMLFAIWSLSPLGGQAALRMLDTHKFMTTNESADIWHLSSDSEPWLTGGSAISRVVSMVDATFISSILAPESARQDTTDMYGKIKIPLIEPLETNKSTSDGWLTVAEDYGRFSSLAGIPHMVYPNPNPDAHGVFNMETSYFKFDCEKPLNFSQHMIPGPVRDGFSAQAPHGSSIRAQTLYLNLTEAEYKSGRMTNRNAASGPRKMEFASRMGHVYHPALNETTAYFAYAQCSMTTTYVESTVTCKDKRCRVTAMRRSLLDHAAEHLSVMDGIGDATNINFYSLFNFAGAPASSGLDSPSERYLAKSDDSWSMINNVQETANVVAVDKEAFSERLGTLVNTYWTIFQAPVTVNAAAEKLISDVPDPIYHGLPPNTKVTTRGEAKPFDPINYPYLAEKSKAQYILYEERYYCIWGWLTCFGISAGIFTIVSLVGLFCQFQRIAPDIFYVSGLTRDTPYIRVDGEPGLTAMDGGIKAFKLKNMKVMIADVMPEEKVGKVALIAVDEKMGEKVKDWGKLQWHRKYL</sequence>
<keyword evidence="1" id="KW-0812">Transmembrane</keyword>
<gene>
    <name evidence="2" type="ORF">EX30DRAFT_366924</name>
</gene>
<reference evidence="2 3" key="1">
    <citation type="submission" date="2019-04" db="EMBL/GenBank/DDBJ databases">
        <title>Comparative genomics and transcriptomics to analyze fruiting body development in filamentous ascomycetes.</title>
        <authorList>
            <consortium name="DOE Joint Genome Institute"/>
            <person name="Lutkenhaus R."/>
            <person name="Traeger S."/>
            <person name="Breuer J."/>
            <person name="Kuo A."/>
            <person name="Lipzen A."/>
            <person name="Pangilinan J."/>
            <person name="Dilworth D."/>
            <person name="Sandor L."/>
            <person name="Poggeler S."/>
            <person name="Barry K."/>
            <person name="Grigoriev I.V."/>
            <person name="Nowrousian M."/>
        </authorList>
    </citation>
    <scope>NUCLEOTIDE SEQUENCE [LARGE SCALE GENOMIC DNA]</scope>
    <source>
        <strain evidence="2 3">CBS 389.68</strain>
    </source>
</reference>
<keyword evidence="3" id="KW-1185">Reference proteome</keyword>